<dbReference type="InterPro" id="IPR011333">
    <property type="entry name" value="SKP1/BTB/POZ_sf"/>
</dbReference>
<dbReference type="AlphaFoldDB" id="A0A9P6L705"/>
<dbReference type="Gene3D" id="3.30.710.10">
    <property type="entry name" value="Potassium Channel Kv1.1, Chain A"/>
    <property type="match status" value="1"/>
</dbReference>
<feature type="compositionally biased region" description="Polar residues" evidence="1">
    <location>
        <begin position="409"/>
        <end position="419"/>
    </location>
</feature>
<feature type="region of interest" description="Disordered" evidence="1">
    <location>
        <begin position="70"/>
        <end position="95"/>
    </location>
</feature>
<protein>
    <recommendedName>
        <fullName evidence="4">BTB domain-containing protein</fullName>
    </recommendedName>
</protein>
<feature type="region of interest" description="Disordered" evidence="1">
    <location>
        <begin position="299"/>
        <end position="328"/>
    </location>
</feature>
<dbReference type="OrthoDB" id="6359816at2759"/>
<sequence length="525" mass="58518">MPACTLPLREALNDSISSGRFIDTKIILYSRRASSGAITRPKALYANSHVLKSVPYFSNLLSGVYSETEPKDFSEPIDEDEQAENYGHYSDSDLEDDDDAVHATVKAPKKAATPKINSPEPRPFFFEDEKPAYREWNESSGKGTIIKICDIALITFQAFLLYLYTGQIEFAPYGSEENRRSRSVEIVSTSEDSVPRPSPKSIYRLAHMYDIPALQQLALISISNGVEQCDTVEEVFSEFSSKYEGVRNMHVNHLASTLSRAAKGSAGPLYEKIDHKIDRYANRELDHAADAITQLWKLSNSNEGSPPVPPDEVPPVSPQTPPTPSPANWKQIKVALIESIRKGIFFDRKYWTRHSKTMSVLRPIYISSTVLGETPRSSRRLVKMYREGDTCAGDGSEDSDCEGIPEPTSAPSPEAQVNETEAKELEPLPLLTVGSFASWRSLFFYMCTDVIQFAHLKSQGLDVRSRDVEERTMPDKPPPCSPKAIYSLASALWIPALRDLALDDIRSKVTDANVVTELFSGYASR</sequence>
<comment type="caution">
    <text evidence="2">The sequence shown here is derived from an EMBL/GenBank/DDBJ whole genome shotgun (WGS) entry which is preliminary data.</text>
</comment>
<name>A0A9P6L705_9AGAM</name>
<evidence type="ECO:0008006" key="4">
    <source>
        <dbReference type="Google" id="ProtNLM"/>
    </source>
</evidence>
<reference evidence="2" key="1">
    <citation type="journal article" date="2020" name="Nat. Commun.">
        <title>Large-scale genome sequencing of mycorrhizal fungi provides insights into the early evolution of symbiotic traits.</title>
        <authorList>
            <person name="Miyauchi S."/>
            <person name="Kiss E."/>
            <person name="Kuo A."/>
            <person name="Drula E."/>
            <person name="Kohler A."/>
            <person name="Sanchez-Garcia M."/>
            <person name="Morin E."/>
            <person name="Andreopoulos B."/>
            <person name="Barry K.W."/>
            <person name="Bonito G."/>
            <person name="Buee M."/>
            <person name="Carver A."/>
            <person name="Chen C."/>
            <person name="Cichocki N."/>
            <person name="Clum A."/>
            <person name="Culley D."/>
            <person name="Crous P.W."/>
            <person name="Fauchery L."/>
            <person name="Girlanda M."/>
            <person name="Hayes R.D."/>
            <person name="Keri Z."/>
            <person name="LaButti K."/>
            <person name="Lipzen A."/>
            <person name="Lombard V."/>
            <person name="Magnuson J."/>
            <person name="Maillard F."/>
            <person name="Murat C."/>
            <person name="Nolan M."/>
            <person name="Ohm R.A."/>
            <person name="Pangilinan J."/>
            <person name="Pereira M.F."/>
            <person name="Perotto S."/>
            <person name="Peter M."/>
            <person name="Pfister S."/>
            <person name="Riley R."/>
            <person name="Sitrit Y."/>
            <person name="Stielow J.B."/>
            <person name="Szollosi G."/>
            <person name="Zifcakova L."/>
            <person name="Stursova M."/>
            <person name="Spatafora J.W."/>
            <person name="Tedersoo L."/>
            <person name="Vaario L.M."/>
            <person name="Yamada A."/>
            <person name="Yan M."/>
            <person name="Wang P."/>
            <person name="Xu J."/>
            <person name="Bruns T."/>
            <person name="Baldrian P."/>
            <person name="Vilgalys R."/>
            <person name="Dunand C."/>
            <person name="Henrissat B."/>
            <person name="Grigoriev I.V."/>
            <person name="Hibbett D."/>
            <person name="Nagy L.G."/>
            <person name="Martin F.M."/>
        </authorList>
    </citation>
    <scope>NUCLEOTIDE SEQUENCE</scope>
    <source>
        <strain evidence="2">UH-Tt-Lm1</strain>
    </source>
</reference>
<organism evidence="2 3">
    <name type="scientific">Thelephora terrestris</name>
    <dbReference type="NCBI Taxonomy" id="56493"/>
    <lineage>
        <taxon>Eukaryota</taxon>
        <taxon>Fungi</taxon>
        <taxon>Dikarya</taxon>
        <taxon>Basidiomycota</taxon>
        <taxon>Agaricomycotina</taxon>
        <taxon>Agaricomycetes</taxon>
        <taxon>Thelephorales</taxon>
        <taxon>Thelephoraceae</taxon>
        <taxon>Thelephora</taxon>
    </lineage>
</organism>
<gene>
    <name evidence="2" type="ORF">BJ322DRAFT_1211231</name>
</gene>
<feature type="region of interest" description="Disordered" evidence="1">
    <location>
        <begin position="389"/>
        <end position="420"/>
    </location>
</feature>
<evidence type="ECO:0000313" key="3">
    <source>
        <dbReference type="Proteomes" id="UP000736335"/>
    </source>
</evidence>
<accession>A0A9P6L705</accession>
<feature type="compositionally biased region" description="Pro residues" evidence="1">
    <location>
        <begin position="306"/>
        <end position="325"/>
    </location>
</feature>
<proteinExistence type="predicted"/>
<dbReference type="Proteomes" id="UP000736335">
    <property type="component" value="Unassembled WGS sequence"/>
</dbReference>
<reference evidence="2" key="2">
    <citation type="submission" date="2020-11" db="EMBL/GenBank/DDBJ databases">
        <authorList>
            <consortium name="DOE Joint Genome Institute"/>
            <person name="Kuo A."/>
            <person name="Miyauchi S."/>
            <person name="Kiss E."/>
            <person name="Drula E."/>
            <person name="Kohler A."/>
            <person name="Sanchez-Garcia M."/>
            <person name="Andreopoulos B."/>
            <person name="Barry K.W."/>
            <person name="Bonito G."/>
            <person name="Buee M."/>
            <person name="Carver A."/>
            <person name="Chen C."/>
            <person name="Cichocki N."/>
            <person name="Clum A."/>
            <person name="Culley D."/>
            <person name="Crous P.W."/>
            <person name="Fauchery L."/>
            <person name="Girlanda M."/>
            <person name="Hayes R."/>
            <person name="Keri Z."/>
            <person name="Labutti K."/>
            <person name="Lipzen A."/>
            <person name="Lombard V."/>
            <person name="Magnuson J."/>
            <person name="Maillard F."/>
            <person name="Morin E."/>
            <person name="Murat C."/>
            <person name="Nolan M."/>
            <person name="Ohm R."/>
            <person name="Pangilinan J."/>
            <person name="Pereira M."/>
            <person name="Perotto S."/>
            <person name="Peter M."/>
            <person name="Riley R."/>
            <person name="Sitrit Y."/>
            <person name="Stielow B."/>
            <person name="Szollosi G."/>
            <person name="Zifcakova L."/>
            <person name="Stursova M."/>
            <person name="Spatafora J.W."/>
            <person name="Tedersoo L."/>
            <person name="Vaario L.-M."/>
            <person name="Yamada A."/>
            <person name="Yan M."/>
            <person name="Wang P."/>
            <person name="Xu J."/>
            <person name="Bruns T."/>
            <person name="Baldrian P."/>
            <person name="Vilgalys R."/>
            <person name="Henrissat B."/>
            <person name="Grigoriev I.V."/>
            <person name="Hibbett D."/>
            <person name="Nagy L.G."/>
            <person name="Martin F.M."/>
        </authorList>
    </citation>
    <scope>NUCLEOTIDE SEQUENCE</scope>
    <source>
        <strain evidence="2">UH-Tt-Lm1</strain>
    </source>
</reference>
<evidence type="ECO:0000313" key="2">
    <source>
        <dbReference type="EMBL" id="KAF9785368.1"/>
    </source>
</evidence>
<evidence type="ECO:0000256" key="1">
    <source>
        <dbReference type="SAM" id="MobiDB-lite"/>
    </source>
</evidence>
<dbReference type="EMBL" id="WIUZ02000007">
    <property type="protein sequence ID" value="KAF9785368.1"/>
    <property type="molecule type" value="Genomic_DNA"/>
</dbReference>
<keyword evidence="3" id="KW-1185">Reference proteome</keyword>